<dbReference type="AlphaFoldDB" id="A0A9D2DA97"/>
<dbReference type="EMBL" id="DXCD01000139">
    <property type="protein sequence ID" value="HIZ13346.1"/>
    <property type="molecule type" value="Genomic_DNA"/>
</dbReference>
<dbReference type="InterPro" id="IPR008991">
    <property type="entry name" value="Translation_prot_SH3-like_sf"/>
</dbReference>
<reference evidence="3" key="1">
    <citation type="journal article" date="2021" name="PeerJ">
        <title>Extensive microbial diversity within the chicken gut microbiome revealed by metagenomics and culture.</title>
        <authorList>
            <person name="Gilroy R."/>
            <person name="Ravi A."/>
            <person name="Getino M."/>
            <person name="Pursley I."/>
            <person name="Horton D.L."/>
            <person name="Alikhan N.F."/>
            <person name="Baker D."/>
            <person name="Gharbi K."/>
            <person name="Hall N."/>
            <person name="Watson M."/>
            <person name="Adriaenssens E.M."/>
            <person name="Foster-Nyarko E."/>
            <person name="Jarju S."/>
            <person name="Secka A."/>
            <person name="Antonio M."/>
            <person name="Oren A."/>
            <person name="Chaudhuri R.R."/>
            <person name="La Ragione R."/>
            <person name="Hildebrand F."/>
            <person name="Pallen M.J."/>
        </authorList>
    </citation>
    <scope>NUCLEOTIDE SEQUENCE</scope>
    <source>
        <strain evidence="3">ChiGjej1B1-13045</strain>
    </source>
</reference>
<dbReference type="GO" id="GO:0005840">
    <property type="term" value="C:ribosome"/>
    <property type="evidence" value="ECO:0007669"/>
    <property type="project" value="UniProtKB-KW"/>
</dbReference>
<gene>
    <name evidence="3" type="ORF">H9817_05415</name>
</gene>
<evidence type="ECO:0000313" key="3">
    <source>
        <dbReference type="EMBL" id="HIZ13346.1"/>
    </source>
</evidence>
<dbReference type="GO" id="GO:1990904">
    <property type="term" value="C:ribonucleoprotein complex"/>
    <property type="evidence" value="ECO:0007669"/>
    <property type="project" value="UniProtKB-KW"/>
</dbReference>
<dbReference type="Proteomes" id="UP000824017">
    <property type="component" value="Unassembled WGS sequence"/>
</dbReference>
<proteinExistence type="predicted"/>
<protein>
    <submittedName>
        <fullName evidence="3">KOW domain-containing RNA-binding protein</fullName>
    </submittedName>
</protein>
<evidence type="ECO:0000256" key="2">
    <source>
        <dbReference type="ARBA" id="ARBA00023274"/>
    </source>
</evidence>
<accession>A0A9D2DA97</accession>
<keyword evidence="1" id="KW-0689">Ribosomal protein</keyword>
<reference evidence="3" key="2">
    <citation type="submission" date="2021-04" db="EMBL/GenBank/DDBJ databases">
        <authorList>
            <person name="Gilroy R."/>
        </authorList>
    </citation>
    <scope>NUCLEOTIDE SEQUENCE</scope>
    <source>
        <strain evidence="3">ChiGjej1B1-13045</strain>
    </source>
</reference>
<organism evidence="3 4">
    <name type="scientific">Candidatus Mediterraneibacter stercorigallinarum</name>
    <dbReference type="NCBI Taxonomy" id="2838686"/>
    <lineage>
        <taxon>Bacteria</taxon>
        <taxon>Bacillati</taxon>
        <taxon>Bacillota</taxon>
        <taxon>Clostridia</taxon>
        <taxon>Lachnospirales</taxon>
        <taxon>Lachnospiraceae</taxon>
        <taxon>Mediterraneibacter</taxon>
    </lineage>
</organism>
<dbReference type="CDD" id="cd06088">
    <property type="entry name" value="KOW_RPL14"/>
    <property type="match status" value="1"/>
</dbReference>
<dbReference type="SUPFAM" id="SSF50104">
    <property type="entry name" value="Translation proteins SH3-like domain"/>
    <property type="match status" value="1"/>
</dbReference>
<name>A0A9D2DA97_9FIRM</name>
<dbReference type="InterPro" id="IPR041985">
    <property type="entry name" value="Ribosomal_eL14_KOW"/>
</dbReference>
<keyword evidence="2" id="KW-0687">Ribonucleoprotein</keyword>
<sequence length="86" mass="9768">MEIKPGMLVRSKAGRDKGHVYAVIDVDNKYVYAADGAERPIRHIKRKNRKHLQPILKVSFSGTPEDAELREIIKRYEAACSSDSRS</sequence>
<evidence type="ECO:0000313" key="4">
    <source>
        <dbReference type="Proteomes" id="UP000824017"/>
    </source>
</evidence>
<evidence type="ECO:0000256" key="1">
    <source>
        <dbReference type="ARBA" id="ARBA00022980"/>
    </source>
</evidence>
<comment type="caution">
    <text evidence="3">The sequence shown here is derived from an EMBL/GenBank/DDBJ whole genome shotgun (WGS) entry which is preliminary data.</text>
</comment>